<evidence type="ECO:0000313" key="2">
    <source>
        <dbReference type="EMBL" id="KZP06551.1"/>
    </source>
</evidence>
<proteinExistence type="predicted"/>
<gene>
    <name evidence="2" type="ORF">FIBSPDRAFT_902711</name>
</gene>
<dbReference type="AlphaFoldDB" id="A0A167WW18"/>
<dbReference type="Proteomes" id="UP000076532">
    <property type="component" value="Unassembled WGS sequence"/>
</dbReference>
<name>A0A167WW18_9AGAM</name>
<reference evidence="2 3" key="1">
    <citation type="journal article" date="2016" name="Mol. Biol. Evol.">
        <title>Comparative Genomics of Early-Diverging Mushroom-Forming Fungi Provides Insights into the Origins of Lignocellulose Decay Capabilities.</title>
        <authorList>
            <person name="Nagy L.G."/>
            <person name="Riley R."/>
            <person name="Tritt A."/>
            <person name="Adam C."/>
            <person name="Daum C."/>
            <person name="Floudas D."/>
            <person name="Sun H."/>
            <person name="Yadav J.S."/>
            <person name="Pangilinan J."/>
            <person name="Larsson K.H."/>
            <person name="Matsuura K."/>
            <person name="Barry K."/>
            <person name="Labutti K."/>
            <person name="Kuo R."/>
            <person name="Ohm R.A."/>
            <person name="Bhattacharya S.S."/>
            <person name="Shirouzu T."/>
            <person name="Yoshinaga Y."/>
            <person name="Martin F.M."/>
            <person name="Grigoriev I.V."/>
            <person name="Hibbett D.S."/>
        </authorList>
    </citation>
    <scope>NUCLEOTIDE SEQUENCE [LARGE SCALE GENOMIC DNA]</scope>
    <source>
        <strain evidence="2 3">CBS 109695</strain>
    </source>
</reference>
<evidence type="ECO:0000256" key="1">
    <source>
        <dbReference type="SAM" id="MobiDB-lite"/>
    </source>
</evidence>
<dbReference type="STRING" id="436010.A0A167WW18"/>
<keyword evidence="3" id="KW-1185">Reference proteome</keyword>
<organism evidence="2 3">
    <name type="scientific">Athelia psychrophila</name>
    <dbReference type="NCBI Taxonomy" id="1759441"/>
    <lineage>
        <taxon>Eukaryota</taxon>
        <taxon>Fungi</taxon>
        <taxon>Dikarya</taxon>
        <taxon>Basidiomycota</taxon>
        <taxon>Agaricomycotina</taxon>
        <taxon>Agaricomycetes</taxon>
        <taxon>Agaricomycetidae</taxon>
        <taxon>Atheliales</taxon>
        <taxon>Atheliaceae</taxon>
        <taxon>Athelia</taxon>
    </lineage>
</organism>
<protein>
    <submittedName>
        <fullName evidence="2">Uncharacterized protein</fullName>
    </submittedName>
</protein>
<accession>A0A167WW18</accession>
<sequence length="316" mass="34565">MLPRWGVFDVAAWAVLSEGLSGTMSVHPGTFVNGHRPVGWSMARHMRQRHPASLHMINMAYHVDGNAGIVTGHYSKRNLEYLVTGDNLHEVFDTRYAGQSGLVHLRHFSRPVAAASLAEQGVNTIFGPTYWPGFVSEPFDSEPRQQDQTQQPPTRLQAYPPPRPSLYPRLRETAVVMANTSGPVAEGPISGSGVLIAFKGLLGAWAWGSLAVERRIRMTGSPESIHSAAFSTITNRCGVGSDFADRSGRHFLSGIVWAMGLMPAYCRTRICLDATSESDSEIEDVPSVPLTPHKVGLSRFEIEAPAYMESDEASIH</sequence>
<dbReference type="EMBL" id="KV417782">
    <property type="protein sequence ID" value="KZP06551.1"/>
    <property type="molecule type" value="Genomic_DNA"/>
</dbReference>
<feature type="compositionally biased region" description="Low complexity" evidence="1">
    <location>
        <begin position="146"/>
        <end position="157"/>
    </location>
</feature>
<evidence type="ECO:0000313" key="3">
    <source>
        <dbReference type="Proteomes" id="UP000076532"/>
    </source>
</evidence>
<feature type="region of interest" description="Disordered" evidence="1">
    <location>
        <begin position="137"/>
        <end position="163"/>
    </location>
</feature>
<dbReference type="OrthoDB" id="412018at2759"/>